<reference evidence="2" key="2">
    <citation type="submission" date="2010-02" db="EMBL/GenBank/DDBJ databases">
        <authorList>
            <person name="Genoscope - CEA"/>
        </authorList>
    </citation>
    <scope>NUCLEOTIDE SEQUENCE</scope>
    <source>
        <strain evidence="2">CFBP2957</strain>
        <plasmid evidence="2">RCFBPv3_mp</plasmid>
    </source>
</reference>
<sequence length="36" mass="4169">MKQIDGFISVEHFQSLTHPDKMLSLSFFRNEAAIET</sequence>
<evidence type="ECO:0000313" key="2">
    <source>
        <dbReference type="EMBL" id="CBJ54003.1"/>
    </source>
</evidence>
<dbReference type="SUPFAM" id="SSF54909">
    <property type="entry name" value="Dimeric alpha+beta barrel"/>
    <property type="match status" value="1"/>
</dbReference>
<geneLocation type="plasmid" evidence="2">
    <name>RCFBPv3_mp</name>
</geneLocation>
<reference evidence="2" key="1">
    <citation type="journal article" date="2010" name="BMC Genomics">
        <title>Genomes of three tomato pathogens within the Ralstonia solanacearum species complex reveal significant evolutionary divergence.</title>
        <authorList>
            <person name="Remenant B."/>
            <person name="Coupat-Goutaland B."/>
            <person name="Guidot A."/>
            <person name="Cellier G."/>
            <person name="Wicker E."/>
            <person name="Allen C."/>
            <person name="Fegan M."/>
            <person name="Pruvost O."/>
            <person name="Elbaz M."/>
            <person name="Calteau A."/>
            <person name="Salvignol G."/>
            <person name="Mornico D."/>
            <person name="Mangenot S."/>
            <person name="Barbe V."/>
            <person name="Medigue C."/>
            <person name="Prior P."/>
        </authorList>
    </citation>
    <scope>NUCLEOTIDE SEQUENCE [LARGE SCALE GENOMIC DNA]</scope>
    <source>
        <strain evidence="2">CFBP2957</strain>
        <plasmid evidence="2">RCFBPv3_mp</plasmid>
    </source>
</reference>
<organism evidence="2">
    <name type="scientific">Ralstonia solanacearum CFBP2957</name>
    <dbReference type="NCBI Taxonomy" id="859656"/>
    <lineage>
        <taxon>Bacteria</taxon>
        <taxon>Pseudomonadati</taxon>
        <taxon>Pseudomonadota</taxon>
        <taxon>Betaproteobacteria</taxon>
        <taxon>Burkholderiales</taxon>
        <taxon>Burkholderiaceae</taxon>
        <taxon>Ralstonia</taxon>
        <taxon>Ralstonia solanacearum species complex</taxon>
    </lineage>
</organism>
<dbReference type="InterPro" id="IPR011008">
    <property type="entry name" value="Dimeric_a/b-barrel"/>
</dbReference>
<dbReference type="EMBL" id="FP885907">
    <property type="protein sequence ID" value="CBJ54003.1"/>
    <property type="molecule type" value="Genomic_DNA"/>
</dbReference>
<accession>D8P517</accession>
<dbReference type="Gene3D" id="3.30.70.100">
    <property type="match status" value="1"/>
</dbReference>
<evidence type="ECO:0000259" key="1">
    <source>
        <dbReference type="Pfam" id="PF03992"/>
    </source>
</evidence>
<name>D8P517_RALSL</name>
<feature type="domain" description="ABM" evidence="1">
    <location>
        <begin position="3"/>
        <end position="35"/>
    </location>
</feature>
<keyword evidence="2" id="KW-0614">Plasmid</keyword>
<gene>
    <name evidence="2" type="ORF">RCFBP_mp20577</name>
</gene>
<dbReference type="InterPro" id="IPR007138">
    <property type="entry name" value="ABM_dom"/>
</dbReference>
<proteinExistence type="predicted"/>
<dbReference type="Pfam" id="PF03992">
    <property type="entry name" value="ABM"/>
    <property type="match status" value="1"/>
</dbReference>
<protein>
    <recommendedName>
        <fullName evidence="1">ABM domain-containing protein</fullName>
    </recommendedName>
</protein>
<dbReference type="AlphaFoldDB" id="D8P517"/>